<feature type="compositionally biased region" description="Acidic residues" evidence="10">
    <location>
        <begin position="1005"/>
        <end position="1018"/>
    </location>
</feature>
<evidence type="ECO:0000259" key="11">
    <source>
        <dbReference type="Pfam" id="PF08638"/>
    </source>
</evidence>
<keyword evidence="13" id="KW-1185">Reference proteome</keyword>
<feature type="region of interest" description="Disordered" evidence="10">
    <location>
        <begin position="1406"/>
        <end position="1436"/>
    </location>
</feature>
<keyword evidence="5 9" id="KW-0010">Activator</keyword>
<keyword evidence="7 9" id="KW-0539">Nucleus</keyword>
<dbReference type="GO" id="GO:0070847">
    <property type="term" value="C:core mediator complex"/>
    <property type="evidence" value="ECO:0007669"/>
    <property type="project" value="TreeGrafter"/>
</dbReference>
<comment type="similarity">
    <text evidence="2 9">Belongs to the Mediator complex subunit 14 family.</text>
</comment>
<evidence type="ECO:0000256" key="7">
    <source>
        <dbReference type="ARBA" id="ARBA00023242"/>
    </source>
</evidence>
<feature type="region of interest" description="Disordered" evidence="10">
    <location>
        <begin position="83"/>
        <end position="118"/>
    </location>
</feature>
<keyword evidence="4 9" id="KW-0805">Transcription regulation</keyword>
<feature type="region of interest" description="Disordered" evidence="10">
    <location>
        <begin position="977"/>
        <end position="1035"/>
    </location>
</feature>
<dbReference type="EMBL" id="SRRM01000017">
    <property type="protein sequence ID" value="TKY86552.1"/>
    <property type="molecule type" value="Genomic_DNA"/>
</dbReference>
<dbReference type="KEGG" id="sgra:EX895_004701"/>
<evidence type="ECO:0000256" key="5">
    <source>
        <dbReference type="ARBA" id="ARBA00023159"/>
    </source>
</evidence>
<dbReference type="GO" id="GO:0003712">
    <property type="term" value="F:transcription coregulator activity"/>
    <property type="evidence" value="ECO:0007669"/>
    <property type="project" value="UniProtKB-UniRule"/>
</dbReference>
<feature type="compositionally biased region" description="Polar residues" evidence="10">
    <location>
        <begin position="1421"/>
        <end position="1431"/>
    </location>
</feature>
<evidence type="ECO:0000313" key="13">
    <source>
        <dbReference type="Proteomes" id="UP000306050"/>
    </source>
</evidence>
<protein>
    <recommendedName>
        <fullName evidence="3 9">Mediator of RNA polymerase II transcription subunit 14</fullName>
    </recommendedName>
    <alternativeName>
        <fullName evidence="8 9">Mediator complex subunit 14</fullName>
    </alternativeName>
</protein>
<keyword evidence="6 9" id="KW-0804">Transcription</keyword>
<comment type="subcellular location">
    <subcellularLocation>
        <location evidence="1 9">Nucleus</location>
    </subcellularLocation>
</comment>
<comment type="subunit">
    <text evidence="9">Component of the Mediator complex.</text>
</comment>
<evidence type="ECO:0000256" key="8">
    <source>
        <dbReference type="ARBA" id="ARBA00032007"/>
    </source>
</evidence>
<accession>A0A4U7KU97</accession>
<feature type="domain" description="Mediator complex subunit MED14 N-terminal" evidence="11">
    <location>
        <begin position="162"/>
        <end position="349"/>
    </location>
</feature>
<sequence length="1591" mass="173159">MPSPLHGANASTSHHHVNNGHTNSHASRLPSSSPAKPIMTSNGAGNGNGAHYHAASPSGALSHAAHAALDKSKQLATSPHRLMMGIPPAATPSLASAPNGTYSQQDQPSNDATHANGNANGSAVVAVVAVDAKGKQKQVDPIDAIPLAQLEQELPLEEADLISLAALVERLANYGYESLQNLAETLPSLPSSSKRAKIFNTALDVRKQFIKLLVLSRWSKDVADLQKARNIIALLSEQQWQHEDVFAGLTDIRKILPNARMRNADLPTAIDVLQTGTYRRLPASIKDMAVATKPFSDEQALAIVTRLEDALRTRMACRELIPAPLSNYSIRDGKVHFSVPGLFDAQLTASSGGQDPDDETPSFADDRWWLLDLSFDVAATGSCADSSSRSFPRKPKKAYRERLRVWGDQELAPRSQTAQSEAADEDKTDSLQAAAQPARDIADEKPIDAAESKETRQPSENTEQDESASVKEPTERDAPLSRLFAFLQERSLHYQMDILQHQAYELCRLNWGSNLRVETAERPRRLTLHYWTQAQGAAGAAQRAESPAAGGSVQITIVDLPDRAGATKTLAMLLGDDSLRTAQTERRMSPVAVKRRGLQVTWNAHASIVTDAETANLVVSPHSLDVELLLSSVIKRHTLALLRNLQRRILVSDHAVSRLLRPEDCALCVEHAQRQGDEFSTATEATSFSFLRIELRRSGRPRSATARQGSTSGVPPLRLSVDPVSGRLLLDAETTQSTATDLGSHSVARHAANFTASILTTRPTNARLTESSDRINESMEAIFDALYRLEVFARVEEWERMASYLGLRAVRKLNLRAQDLVKFGPSTSASPDAAPQLFIPLRNNFPGYFLALQPSDVADASIALIYVVQMMEATGAPTLTVQSIEWLDRAKISAASKAESDRQTDAGVLVAAEAGQKRKDAPGGVQTQTSEADANLSKNDLTMEELGDVHSYCIALVSYFRVEQQLRMRGIPYLHVGSNTSLSSPPAKRQKRLAPARTGPQSADACDDGLFDDGEDNGDVPAAPQNSTDDPADEAAQAAAETGVAALVPSLCLRATDLLGPARSHLTKPNVSLRIRNWDDSDKCCVQMRIKLRMKSRRFRALHEVVSFAPTSDQHTTSPRTWIDFDNETSLLTLSTRDLDNCVLTFYTQWERVMRMVQLTREVLNVSRAWQQRALRSQISCKKPAGLVELRRFDFDMVVFSYGSMAVDGSERKLLVRVRWQDAKVEMQPYSNMPLTQSGGYLLEFGSIPTEELERLDTDVAADGGATAETPLAARAAAARKDEEAVSNWFNDVHASANPHNAMAFELRRTVNVAARAAAMHSTVQPHSERMVWRGFFKLLQDTLALVREVAPLADKCLSDPDVPEVEIKSATWFRLRFQDRYALDLRLVARSRLVVSDASRPLFRSEVQQGQEQQQQQQEIVATSETTDPDSQGGLFGGSDLLNSLIAGKAPPAAADSAAKPQNRIRTAATTTATTAAAASGQTGPTVGAAMQFQPIPNLDNVLRKVHAALQSSAASAPDETVADTVQGDSTKSVMHTHAGDAICNLRRALLIPLAPFSSSLLKPAEPRAPLLSALIPLLVDLVATEISHA</sequence>
<evidence type="ECO:0000256" key="2">
    <source>
        <dbReference type="ARBA" id="ARBA00007813"/>
    </source>
</evidence>
<dbReference type="Pfam" id="PF08638">
    <property type="entry name" value="Med14"/>
    <property type="match status" value="1"/>
</dbReference>
<evidence type="ECO:0000256" key="10">
    <source>
        <dbReference type="SAM" id="MobiDB-lite"/>
    </source>
</evidence>
<dbReference type="PANTHER" id="PTHR12809">
    <property type="entry name" value="MEDIATOR COMPLEX SUBUNIT"/>
    <property type="match status" value="1"/>
</dbReference>
<dbReference type="InterPro" id="IPR055122">
    <property type="entry name" value="Med14_N"/>
</dbReference>
<feature type="compositionally biased region" description="Basic and acidic residues" evidence="10">
    <location>
        <begin position="440"/>
        <end position="457"/>
    </location>
</feature>
<evidence type="ECO:0000256" key="3">
    <source>
        <dbReference type="ARBA" id="ARBA00019619"/>
    </source>
</evidence>
<evidence type="ECO:0000256" key="1">
    <source>
        <dbReference type="ARBA" id="ARBA00004123"/>
    </source>
</evidence>
<feature type="region of interest" description="Disordered" evidence="10">
    <location>
        <begin position="404"/>
        <end position="476"/>
    </location>
</feature>
<reference evidence="12 13" key="1">
    <citation type="submission" date="2019-05" db="EMBL/GenBank/DDBJ databases">
        <title>Sporisorium graminicola CBS 10092 draft sequencing and annotation.</title>
        <authorList>
            <person name="Solano-Gonzalez S."/>
            <person name="Caddick M.X."/>
            <person name="Darby A."/>
        </authorList>
    </citation>
    <scope>NUCLEOTIDE SEQUENCE [LARGE SCALE GENOMIC DNA]</scope>
    <source>
        <strain evidence="12 13">CBS 10092</strain>
    </source>
</reference>
<feature type="compositionally biased region" description="Polar residues" evidence="10">
    <location>
        <begin position="925"/>
        <end position="936"/>
    </location>
</feature>
<dbReference type="OrthoDB" id="205099at2759"/>
<dbReference type="PANTHER" id="PTHR12809:SF2">
    <property type="entry name" value="MEDIATOR OF RNA POLYMERASE II TRANSCRIPTION SUBUNIT 14"/>
    <property type="match status" value="1"/>
</dbReference>
<dbReference type="GO" id="GO:0016592">
    <property type="term" value="C:mediator complex"/>
    <property type="evidence" value="ECO:0007669"/>
    <property type="project" value="UniProtKB-UniRule"/>
</dbReference>
<comment type="caution">
    <text evidence="12">The sequence shown here is derived from an EMBL/GenBank/DDBJ whole genome shotgun (WGS) entry which is preliminary data.</text>
</comment>
<feature type="region of interest" description="Disordered" evidence="10">
    <location>
        <begin position="1"/>
        <end position="58"/>
    </location>
</feature>
<proteinExistence type="inferred from homology"/>
<comment type="function">
    <text evidence="9">Component of the Mediator complex, a coactivator involved in the regulated transcription of nearly all RNA polymerase II-dependent genes. Mediator functions as a bridge to convey information from gene-specific regulatory proteins to the basal RNA polymerase II transcription machinery. Mediator is recruited to promoters by direct interactions with regulatory proteins and serves as a scaffold for the assembly of a functional preinitiation complex with RNA polymerase II and the general transcription factors.</text>
</comment>
<feature type="compositionally biased region" description="Low complexity" evidence="10">
    <location>
        <begin position="1409"/>
        <end position="1420"/>
    </location>
</feature>
<gene>
    <name evidence="12" type="ORF">EX895_004701</name>
</gene>
<organism evidence="12 13">
    <name type="scientific">Sporisorium graminicola</name>
    <dbReference type="NCBI Taxonomy" id="280036"/>
    <lineage>
        <taxon>Eukaryota</taxon>
        <taxon>Fungi</taxon>
        <taxon>Dikarya</taxon>
        <taxon>Basidiomycota</taxon>
        <taxon>Ustilaginomycotina</taxon>
        <taxon>Ustilaginomycetes</taxon>
        <taxon>Ustilaginales</taxon>
        <taxon>Ustilaginaceae</taxon>
        <taxon>Sporisorium</taxon>
    </lineage>
</organism>
<dbReference type="Proteomes" id="UP000306050">
    <property type="component" value="Chromosome SGRAM_4"/>
</dbReference>
<evidence type="ECO:0000256" key="4">
    <source>
        <dbReference type="ARBA" id="ARBA00023015"/>
    </source>
</evidence>
<evidence type="ECO:0000313" key="12">
    <source>
        <dbReference type="EMBL" id="TKY86552.1"/>
    </source>
</evidence>
<evidence type="ECO:0000256" key="6">
    <source>
        <dbReference type="ARBA" id="ARBA00023163"/>
    </source>
</evidence>
<name>A0A4U7KU97_9BASI</name>
<feature type="compositionally biased region" description="Low complexity" evidence="10">
    <location>
        <begin position="87"/>
        <end position="98"/>
    </location>
</feature>
<feature type="compositionally biased region" description="Polar residues" evidence="10">
    <location>
        <begin position="99"/>
        <end position="113"/>
    </location>
</feature>
<dbReference type="GeneID" id="40727596"/>
<evidence type="ECO:0000256" key="9">
    <source>
        <dbReference type="RuleBase" id="RU365082"/>
    </source>
</evidence>
<dbReference type="GO" id="GO:0006357">
    <property type="term" value="P:regulation of transcription by RNA polymerase II"/>
    <property type="evidence" value="ECO:0007669"/>
    <property type="project" value="InterPro"/>
</dbReference>
<feature type="compositionally biased region" description="Polar residues" evidence="10">
    <location>
        <begin position="19"/>
        <end position="34"/>
    </location>
</feature>
<feature type="region of interest" description="Disordered" evidence="10">
    <location>
        <begin position="913"/>
        <end position="936"/>
    </location>
</feature>
<dbReference type="RefSeq" id="XP_029738537.1">
    <property type="nucleotide sequence ID" value="XM_029885295.1"/>
</dbReference>
<feature type="compositionally biased region" description="Low complexity" evidence="10">
    <location>
        <begin position="49"/>
        <end position="58"/>
    </location>
</feature>
<dbReference type="InterPro" id="IPR013947">
    <property type="entry name" value="Mediator_Med14"/>
</dbReference>